<feature type="transmembrane region" description="Helical" evidence="1">
    <location>
        <begin position="7"/>
        <end position="22"/>
    </location>
</feature>
<dbReference type="EMBL" id="HBUF01351982">
    <property type="protein sequence ID" value="CAG6714611.1"/>
    <property type="molecule type" value="Transcribed_RNA"/>
</dbReference>
<protein>
    <submittedName>
        <fullName evidence="2">Uncharacterized protein</fullName>
    </submittedName>
</protein>
<accession>A0A8D8V3J6</accession>
<proteinExistence type="predicted"/>
<keyword evidence="1" id="KW-1133">Transmembrane helix</keyword>
<evidence type="ECO:0000256" key="1">
    <source>
        <dbReference type="SAM" id="Phobius"/>
    </source>
</evidence>
<evidence type="ECO:0000313" key="2">
    <source>
        <dbReference type="EMBL" id="CAG6714611.1"/>
    </source>
</evidence>
<keyword evidence="1" id="KW-0812">Transmembrane</keyword>
<sequence length="113" mass="14010">MRSYLKNVYCWVIFIMFIRVNIDTWPHRLFYFVMWITNFLRDFHRPKHEFKRQNACMKYILFLRSLINQIGNLVSFASNGYRINWHALILYSGEVPLFFLVHENLKFKKRNNR</sequence>
<name>A0A8D8V3J6_9HEMI</name>
<organism evidence="2">
    <name type="scientific">Cacopsylla melanoneura</name>
    <dbReference type="NCBI Taxonomy" id="428564"/>
    <lineage>
        <taxon>Eukaryota</taxon>
        <taxon>Metazoa</taxon>
        <taxon>Ecdysozoa</taxon>
        <taxon>Arthropoda</taxon>
        <taxon>Hexapoda</taxon>
        <taxon>Insecta</taxon>
        <taxon>Pterygota</taxon>
        <taxon>Neoptera</taxon>
        <taxon>Paraneoptera</taxon>
        <taxon>Hemiptera</taxon>
        <taxon>Sternorrhyncha</taxon>
        <taxon>Psylloidea</taxon>
        <taxon>Psyllidae</taxon>
        <taxon>Psyllinae</taxon>
        <taxon>Cacopsylla</taxon>
    </lineage>
</organism>
<reference evidence="2" key="1">
    <citation type="submission" date="2021-05" db="EMBL/GenBank/DDBJ databases">
        <authorList>
            <person name="Alioto T."/>
            <person name="Alioto T."/>
            <person name="Gomez Garrido J."/>
        </authorList>
    </citation>
    <scope>NUCLEOTIDE SEQUENCE</scope>
</reference>
<keyword evidence="1" id="KW-0472">Membrane</keyword>
<dbReference type="AlphaFoldDB" id="A0A8D8V3J6"/>
<feature type="transmembrane region" description="Helical" evidence="1">
    <location>
        <begin position="83"/>
        <end position="101"/>
    </location>
</feature>